<dbReference type="KEGG" id="aell:AELL_1451"/>
<evidence type="ECO:0000313" key="3">
    <source>
        <dbReference type="Proteomes" id="UP000262582"/>
    </source>
</evidence>
<name>A0A347U8D5_9BACT</name>
<evidence type="ECO:0000313" key="1">
    <source>
        <dbReference type="EMBL" id="AXX95113.1"/>
    </source>
</evidence>
<evidence type="ECO:0000313" key="4">
    <source>
        <dbReference type="Proteomes" id="UP000290588"/>
    </source>
</evidence>
<protein>
    <submittedName>
        <fullName evidence="2">Uncharacterized protein</fullName>
    </submittedName>
</protein>
<accession>A0A347U8D5</accession>
<gene>
    <name evidence="1" type="ORF">AELL_1451</name>
    <name evidence="2" type="ORF">CP962_12335</name>
</gene>
<reference evidence="2 4" key="1">
    <citation type="submission" date="2017-09" db="EMBL/GenBank/DDBJ databases">
        <title>Genomics of the genus Arcobacter.</title>
        <authorList>
            <person name="Perez-Cataluna A."/>
            <person name="Figueras M.J."/>
            <person name="Salas-Masso N."/>
        </authorList>
    </citation>
    <scope>NUCLEOTIDE SEQUENCE [LARGE SCALE GENOMIC DNA]</scope>
    <source>
        <strain evidence="2 4">CECT 7837</strain>
    </source>
</reference>
<dbReference type="AlphaFoldDB" id="A0A347U8D5"/>
<reference evidence="1 3" key="2">
    <citation type="submission" date="2018-08" db="EMBL/GenBank/DDBJ databases">
        <title>Complete genome of the Arcobacter ellisii type strain LMG 26155.</title>
        <authorList>
            <person name="Miller W.G."/>
            <person name="Yee E."/>
            <person name="Bono J.L."/>
        </authorList>
    </citation>
    <scope>NUCLEOTIDE SEQUENCE [LARGE SCALE GENOMIC DNA]</scope>
    <source>
        <strain evidence="1 3">LMG 26155</strain>
    </source>
</reference>
<proteinExistence type="predicted"/>
<sequence>MENLELFKEMINYLIIPLFVWVWRTDRKLKEIELTTIKHQDLKDIYKILDEIKKDIHSLNDKFVTPKICDFRHKTN</sequence>
<dbReference type="EMBL" id="CP032097">
    <property type="protein sequence ID" value="AXX95113.1"/>
    <property type="molecule type" value="Genomic_DNA"/>
</dbReference>
<dbReference type="EMBL" id="NXIG01000015">
    <property type="protein sequence ID" value="RXI29002.1"/>
    <property type="molecule type" value="Genomic_DNA"/>
</dbReference>
<organism evidence="2 4">
    <name type="scientific">Arcobacter ellisii</name>
    <dbReference type="NCBI Taxonomy" id="913109"/>
    <lineage>
        <taxon>Bacteria</taxon>
        <taxon>Pseudomonadati</taxon>
        <taxon>Campylobacterota</taxon>
        <taxon>Epsilonproteobacteria</taxon>
        <taxon>Campylobacterales</taxon>
        <taxon>Arcobacteraceae</taxon>
        <taxon>Arcobacter</taxon>
    </lineage>
</organism>
<dbReference type="OrthoDB" id="9965896at2"/>
<keyword evidence="3" id="KW-1185">Reference proteome</keyword>
<dbReference type="Proteomes" id="UP000290588">
    <property type="component" value="Unassembled WGS sequence"/>
</dbReference>
<dbReference type="RefSeq" id="WP_118917301.1">
    <property type="nucleotide sequence ID" value="NZ_CP032097.1"/>
</dbReference>
<evidence type="ECO:0000313" key="2">
    <source>
        <dbReference type="EMBL" id="RXI29002.1"/>
    </source>
</evidence>
<dbReference type="Proteomes" id="UP000262582">
    <property type="component" value="Chromosome"/>
</dbReference>